<accession>A0A0F3RUY5</accession>
<dbReference type="PATRIC" id="fig|216463.3.peg.1898"/>
<sequence length="84" mass="9095">MTREVRLPVPTRHGLDLAGSHQPYFFGDQRNEDKAGAFLRVFVENGDGAGFCQENGRGEPLSSLLAVILGIIKGADPVVGLRFI</sequence>
<reference evidence="1 2" key="1">
    <citation type="submission" date="2015-03" db="EMBL/GenBank/DDBJ databases">
        <authorList>
            <person name="Zheng J."/>
            <person name="Ganezle M."/>
        </authorList>
    </citation>
    <scope>NUCLEOTIDE SEQUENCE [LARGE SCALE GENOMIC DNA]</scope>
    <source>
        <strain evidence="1 2">LP38</strain>
    </source>
</reference>
<dbReference type="EMBL" id="JZCR01000003">
    <property type="protein sequence ID" value="KJW13720.1"/>
    <property type="molecule type" value="Genomic_DNA"/>
</dbReference>
<comment type="caution">
    <text evidence="1">The sequence shown here is derived from an EMBL/GenBank/DDBJ whole genome shotgun (WGS) entry which is preliminary data.</text>
</comment>
<proteinExistence type="predicted"/>
<organism evidence="1 2">
    <name type="scientific">Levilactobacillus spicheri</name>
    <dbReference type="NCBI Taxonomy" id="216463"/>
    <lineage>
        <taxon>Bacteria</taxon>
        <taxon>Bacillati</taxon>
        <taxon>Bacillota</taxon>
        <taxon>Bacilli</taxon>
        <taxon>Lactobacillales</taxon>
        <taxon>Lactobacillaceae</taxon>
        <taxon>Levilactobacillus</taxon>
    </lineage>
</organism>
<protein>
    <submittedName>
        <fullName evidence="1">Uncharacterized protein</fullName>
    </submittedName>
</protein>
<dbReference type="AlphaFoldDB" id="A0A0F3RUY5"/>
<dbReference type="STRING" id="216463.VC81_00590"/>
<gene>
    <name evidence="1" type="ORF">VC81_00590</name>
</gene>
<dbReference type="Proteomes" id="UP000033491">
    <property type="component" value="Unassembled WGS sequence"/>
</dbReference>
<name>A0A0F3RUY5_9LACO</name>
<evidence type="ECO:0000313" key="2">
    <source>
        <dbReference type="Proteomes" id="UP000033491"/>
    </source>
</evidence>
<evidence type="ECO:0000313" key="1">
    <source>
        <dbReference type="EMBL" id="KJW13720.1"/>
    </source>
</evidence>